<accession>A0A6L6TTL8</accession>
<dbReference type="PANTHER" id="PTHR34477:SF1">
    <property type="entry name" value="UPF0213 PROTEIN YHBQ"/>
    <property type="match status" value="1"/>
</dbReference>
<evidence type="ECO:0000256" key="1">
    <source>
        <dbReference type="ARBA" id="ARBA00007435"/>
    </source>
</evidence>
<dbReference type="RefSeq" id="WP_022027339.1">
    <property type="nucleotide sequence ID" value="NZ_CAJPSS010000045.1"/>
</dbReference>
<dbReference type="Pfam" id="PF01541">
    <property type="entry name" value="GIY-YIG"/>
    <property type="match status" value="1"/>
</dbReference>
<organism evidence="2 3">
    <name type="scientific">Dialister invisus</name>
    <dbReference type="NCBI Taxonomy" id="218538"/>
    <lineage>
        <taxon>Bacteria</taxon>
        <taxon>Bacillati</taxon>
        <taxon>Bacillota</taxon>
        <taxon>Negativicutes</taxon>
        <taxon>Veillonellales</taxon>
        <taxon>Veillonellaceae</taxon>
        <taxon>Dialister</taxon>
    </lineage>
</organism>
<dbReference type="PANTHER" id="PTHR34477">
    <property type="entry name" value="UPF0213 PROTEIN YHBQ"/>
    <property type="match status" value="1"/>
</dbReference>
<gene>
    <name evidence="2" type="ORF">HXL70_06990</name>
</gene>
<dbReference type="InterPro" id="IPR035901">
    <property type="entry name" value="GIY-YIG_endonuc_sf"/>
</dbReference>
<name>A0A6L6TTL8_9FIRM</name>
<dbReference type="Gene3D" id="3.40.1440.10">
    <property type="entry name" value="GIY-YIG endonuclease"/>
    <property type="match status" value="1"/>
</dbReference>
<dbReference type="InterPro" id="IPR050190">
    <property type="entry name" value="UPF0213_domain"/>
</dbReference>
<dbReference type="AlphaFoldDB" id="A0A6L6TTL8"/>
<reference evidence="2" key="1">
    <citation type="submission" date="2020-04" db="EMBL/GenBank/DDBJ databases">
        <title>Deep metagenomics examines the oral microbiome during advanced dental caries in children, revealing novel taxa and co-occurrences with host molecules.</title>
        <authorList>
            <person name="Baker J.L."/>
            <person name="Morton J.T."/>
            <person name="Dinis M."/>
            <person name="Alvarez R."/>
            <person name="Tran N.C."/>
            <person name="Knight R."/>
            <person name="Edlund A."/>
        </authorList>
    </citation>
    <scope>NUCLEOTIDE SEQUENCE</scope>
    <source>
        <strain evidence="2">JCVI_32_bin.14</strain>
    </source>
</reference>
<sequence>MEKKYFTYMVRCQDGTLYTGFTVDDPEKRVAVHNAGKGAKYTKGRLPVRLVWYREWNNGHDARSCEFYLKRKTKQEKEALAASFGKDTD</sequence>
<evidence type="ECO:0000313" key="2">
    <source>
        <dbReference type="EMBL" id="MBF1129770.1"/>
    </source>
</evidence>
<protein>
    <submittedName>
        <fullName evidence="2">GIY-YIG nuclease family protein</fullName>
    </submittedName>
</protein>
<comment type="caution">
    <text evidence="2">The sequence shown here is derived from an EMBL/GenBank/DDBJ whole genome shotgun (WGS) entry which is preliminary data.</text>
</comment>
<proteinExistence type="inferred from homology"/>
<comment type="similarity">
    <text evidence="1">Belongs to the UPF0213 family.</text>
</comment>
<evidence type="ECO:0000313" key="3">
    <source>
        <dbReference type="Proteomes" id="UP000757890"/>
    </source>
</evidence>
<dbReference type="EMBL" id="JABZMK010000052">
    <property type="protein sequence ID" value="MBF1129770.1"/>
    <property type="molecule type" value="Genomic_DNA"/>
</dbReference>
<dbReference type="SUPFAM" id="SSF82771">
    <property type="entry name" value="GIY-YIG endonuclease"/>
    <property type="match status" value="1"/>
</dbReference>
<dbReference type="CDD" id="cd10456">
    <property type="entry name" value="GIY-YIG_UPF0213"/>
    <property type="match status" value="1"/>
</dbReference>
<dbReference type="Proteomes" id="UP000757890">
    <property type="component" value="Unassembled WGS sequence"/>
</dbReference>
<dbReference type="InterPro" id="IPR000305">
    <property type="entry name" value="GIY-YIG_endonuc"/>
</dbReference>
<dbReference type="PROSITE" id="PS50164">
    <property type="entry name" value="GIY_YIG"/>
    <property type="match status" value="1"/>
</dbReference>